<dbReference type="Gene3D" id="1.10.3210.10">
    <property type="entry name" value="Hypothetical protein af1432"/>
    <property type="match status" value="1"/>
</dbReference>
<evidence type="ECO:0000259" key="1">
    <source>
        <dbReference type="Pfam" id="PF24391"/>
    </source>
</evidence>
<dbReference type="InterPro" id="IPR036890">
    <property type="entry name" value="HATPase_C_sf"/>
</dbReference>
<gene>
    <name evidence="2" type="ORF">F9962_13535</name>
</gene>
<sequence>MNDTNYNKNYTLEKHLKSLSETDKDYELLYSIWGLNKKNLTQGLNLVSNAYPHYSKHDISHSMTIINNIQCLLGEERIKRLGATDTFLILMACLTHDIGMILTYKIIEEEWGKDNFKNLLIRLSESSDLVISESAKLLLKPKDCNQDNFKWALEIKNAVIVLTAEIFRNKHAKQSADNILSNDEFKKLADNYYSEQLPNRFIELLADIALLHGESFNYLMSCLYPEANGYKGDYIHPRFIACMIRLGDLLDFDNNRFNEFSVASIKQMPETSISHQQKHAAVRHMLISPSKIEAELDCPNENVYRIARNWFDWLEEEVNNQSREWSNIVPSDLGGLPPIISKDSIRILYKGLQTSPELLNLKFTMSQNKIFNILQGGGIYKEPGFTFIREIVQNAFDASKIQMWNDIKSGIYDSYFMDNNINVDSISFPDEIMPSIYKQYPIDLNISWLNEQKDTIHIECTDKGTGISEATLLRMTKSVGDSHSGEQEYTDDYRKMPYWLKPTAAFGVGLQSIFFMKKTFEVETAFPNEKTKRIIFRSAADNQYCSIVEENINRKRGTTIKIDIKKDKFPELFGTSFSWDILDSTDIFKGDGDDIYLAKIDNFVNHTFRFVQNLCFNYRTINPERNFQNDISSDFKNYRSVDKDYKLSYKYLDGFLIFDFIEKQYGSSFRLWFNNDMKHHYGLSQRLLLRDVIVSNAKFNYWKTSFLGFEWNLNNQTTDTIVDISRDNLTYIGREWITNTLLSKLLPKIIELISDIFIQELGATTQIETIDIQYLNYSLTAYAYQKQIYDKSILSKIKIPHEIASYDKSEITAEKLLEATTLLLVNGFKTNGTNSIVQSEIERIEKQYNDVLSGYIIIWGGDYLYNSLMFNYICSEVLQYDNNCKIYKLQKITSSNFEHKPIRFNKNYLNILDYMGVHKCSRKTIYGLDEYPNISVRKYYISGFENFPQYSSCCIYSPFTNKSEIEDLLNNTRGKSETDIKNYIREKLSSYITPYLMGVIKKYNVHANISDEKIKEDYIKLIYDFINLKSES</sequence>
<dbReference type="AlphaFoldDB" id="A0A7J5L0E9"/>
<protein>
    <recommendedName>
        <fullName evidence="1">HD-CE domain-containing protein</fullName>
    </recommendedName>
</protein>
<evidence type="ECO:0000313" key="2">
    <source>
        <dbReference type="EMBL" id="KAB5280171.1"/>
    </source>
</evidence>
<dbReference type="Gene3D" id="3.30.565.10">
    <property type="entry name" value="Histidine kinase-like ATPase, C-terminal domain"/>
    <property type="match status" value="1"/>
</dbReference>
<reference evidence="2 3" key="1">
    <citation type="journal article" date="2019" name="Nat. Med.">
        <title>A library of human gut bacterial isolates paired with longitudinal multiomics data enables mechanistic microbiome research.</title>
        <authorList>
            <person name="Poyet M."/>
            <person name="Groussin M."/>
            <person name="Gibbons S.M."/>
            <person name="Avila-Pacheco J."/>
            <person name="Jiang X."/>
            <person name="Kearney S.M."/>
            <person name="Perrotta A.R."/>
            <person name="Berdy B."/>
            <person name="Zhao S."/>
            <person name="Lieberman T.D."/>
            <person name="Swanson P.K."/>
            <person name="Smith M."/>
            <person name="Roesemann S."/>
            <person name="Alexander J.E."/>
            <person name="Rich S.A."/>
            <person name="Livny J."/>
            <person name="Vlamakis H."/>
            <person name="Clish C."/>
            <person name="Bullock K."/>
            <person name="Deik A."/>
            <person name="Scott J."/>
            <person name="Pierce K.A."/>
            <person name="Xavier R.J."/>
            <person name="Alm E.J."/>
        </authorList>
    </citation>
    <scope>NUCLEOTIDE SEQUENCE [LARGE SCALE GENOMIC DNA]</scope>
    <source>
        <strain evidence="2 3">BIOML-A17</strain>
    </source>
</reference>
<dbReference type="Proteomes" id="UP000440773">
    <property type="component" value="Unassembled WGS sequence"/>
</dbReference>
<dbReference type="RefSeq" id="WP_151870923.1">
    <property type="nucleotide sequence ID" value="NZ_WCLO01000037.1"/>
</dbReference>
<dbReference type="InterPro" id="IPR056471">
    <property type="entry name" value="HD-CE"/>
</dbReference>
<accession>A0A7J5L0E9</accession>
<dbReference type="SUPFAM" id="SSF55874">
    <property type="entry name" value="ATPase domain of HSP90 chaperone/DNA topoisomerase II/histidine kinase"/>
    <property type="match status" value="1"/>
</dbReference>
<organism evidence="2 3">
    <name type="scientific">Bacteroides stercoris</name>
    <dbReference type="NCBI Taxonomy" id="46506"/>
    <lineage>
        <taxon>Bacteria</taxon>
        <taxon>Pseudomonadati</taxon>
        <taxon>Bacteroidota</taxon>
        <taxon>Bacteroidia</taxon>
        <taxon>Bacteroidales</taxon>
        <taxon>Bacteroidaceae</taxon>
        <taxon>Bacteroides</taxon>
    </lineage>
</organism>
<dbReference type="EMBL" id="WCLP01000037">
    <property type="protein sequence ID" value="KAB5280171.1"/>
    <property type="molecule type" value="Genomic_DNA"/>
</dbReference>
<dbReference type="SUPFAM" id="SSF109604">
    <property type="entry name" value="HD-domain/PDEase-like"/>
    <property type="match status" value="1"/>
</dbReference>
<proteinExistence type="predicted"/>
<feature type="domain" description="HD-CE" evidence="1">
    <location>
        <begin position="52"/>
        <end position="319"/>
    </location>
</feature>
<dbReference type="Pfam" id="PF24391">
    <property type="entry name" value="HD-CE"/>
    <property type="match status" value="1"/>
</dbReference>
<comment type="caution">
    <text evidence="2">The sequence shown here is derived from an EMBL/GenBank/DDBJ whole genome shotgun (WGS) entry which is preliminary data.</text>
</comment>
<name>A0A7J5L0E9_BACSE</name>
<evidence type="ECO:0000313" key="3">
    <source>
        <dbReference type="Proteomes" id="UP000440773"/>
    </source>
</evidence>